<reference evidence="4" key="2">
    <citation type="journal article" date="2024" name="Plant">
        <title>Genomic evolution and insights into agronomic trait innovations of Sesamum species.</title>
        <authorList>
            <person name="Miao H."/>
            <person name="Wang L."/>
            <person name="Qu L."/>
            <person name="Liu H."/>
            <person name="Sun Y."/>
            <person name="Le M."/>
            <person name="Wang Q."/>
            <person name="Wei S."/>
            <person name="Zheng Y."/>
            <person name="Lin W."/>
            <person name="Duan Y."/>
            <person name="Cao H."/>
            <person name="Xiong S."/>
            <person name="Wang X."/>
            <person name="Wei L."/>
            <person name="Li C."/>
            <person name="Ma Q."/>
            <person name="Ju M."/>
            <person name="Zhao R."/>
            <person name="Li G."/>
            <person name="Mu C."/>
            <person name="Tian Q."/>
            <person name="Mei H."/>
            <person name="Zhang T."/>
            <person name="Gao T."/>
            <person name="Zhang H."/>
        </authorList>
    </citation>
    <scope>NUCLEOTIDE SEQUENCE</scope>
    <source>
        <strain evidence="4">KEN8</strain>
    </source>
</reference>
<dbReference type="PANTHER" id="PTHR43597">
    <property type="entry name" value="SULFUR ACCEPTOR PROTEIN CSDE"/>
    <property type="match status" value="1"/>
</dbReference>
<name>A0AAW2QXK1_9LAMI</name>
<dbReference type="PANTHER" id="PTHR43597:SF5">
    <property type="entry name" value="SUFE-LIKE PROTEIN 2, CHLOROPLASTIC"/>
    <property type="match status" value="1"/>
</dbReference>
<dbReference type="InterPro" id="IPR003808">
    <property type="entry name" value="Fe-S_metab-assoc_dom"/>
</dbReference>
<organism evidence="4">
    <name type="scientific">Sesamum calycinum</name>
    <dbReference type="NCBI Taxonomy" id="2727403"/>
    <lineage>
        <taxon>Eukaryota</taxon>
        <taxon>Viridiplantae</taxon>
        <taxon>Streptophyta</taxon>
        <taxon>Embryophyta</taxon>
        <taxon>Tracheophyta</taxon>
        <taxon>Spermatophyta</taxon>
        <taxon>Magnoliopsida</taxon>
        <taxon>eudicotyledons</taxon>
        <taxon>Gunneridae</taxon>
        <taxon>Pentapetalae</taxon>
        <taxon>asterids</taxon>
        <taxon>lamiids</taxon>
        <taxon>Lamiales</taxon>
        <taxon>Pedaliaceae</taxon>
        <taxon>Sesamum</taxon>
    </lineage>
</organism>
<accession>A0AAW2QXK1</accession>
<comment type="similarity">
    <text evidence="1">Belongs to the SufE family.</text>
</comment>
<dbReference type="EMBL" id="JACGWM010000005">
    <property type="protein sequence ID" value="KAL0372340.1"/>
    <property type="molecule type" value="Genomic_DNA"/>
</dbReference>
<dbReference type="Pfam" id="PF02657">
    <property type="entry name" value="SufE"/>
    <property type="match status" value="1"/>
</dbReference>
<feature type="domain" description="Fe-S metabolism associated" evidence="3">
    <location>
        <begin position="5"/>
        <end position="72"/>
    </location>
</feature>
<comment type="caution">
    <text evidence="4">The sequence shown here is derived from an EMBL/GenBank/DDBJ whole genome shotgun (WGS) entry which is preliminary data.</text>
</comment>
<proteinExistence type="inferred from homology"/>
<gene>
    <name evidence="4" type="ORF">Scaly_0915600</name>
</gene>
<dbReference type="SUPFAM" id="SSF82649">
    <property type="entry name" value="SufE/NifU"/>
    <property type="match status" value="1"/>
</dbReference>
<evidence type="ECO:0000256" key="1">
    <source>
        <dbReference type="ARBA" id="ARBA00010282"/>
    </source>
</evidence>
<reference evidence="4" key="1">
    <citation type="submission" date="2020-06" db="EMBL/GenBank/DDBJ databases">
        <authorList>
            <person name="Li T."/>
            <person name="Hu X."/>
            <person name="Zhang T."/>
            <person name="Song X."/>
            <person name="Zhang H."/>
            <person name="Dai N."/>
            <person name="Sheng W."/>
            <person name="Hou X."/>
            <person name="Wei L."/>
        </authorList>
    </citation>
    <scope>NUCLEOTIDE SEQUENCE</scope>
    <source>
        <strain evidence="4">KEN8</strain>
        <tissue evidence="4">Leaf</tissue>
    </source>
</reference>
<evidence type="ECO:0000256" key="2">
    <source>
        <dbReference type="SAM" id="MobiDB-lite"/>
    </source>
</evidence>
<dbReference type="AlphaFoldDB" id="A0AAW2QXK1"/>
<sequence length="134" mass="15024">MDGNGVMRFRVDSDSEITKGFSSCLVWLLDGAEAEEVLSVKIDDLVEMNVGLPSRGNSRVNTWHNVLISMQRRTKDLVEERSGRKHQSLEAFSSLVAVIASCKESQDPNKGDRKANVTVRSTDHSRFKGERKMI</sequence>
<feature type="region of interest" description="Disordered" evidence="2">
    <location>
        <begin position="104"/>
        <end position="134"/>
    </location>
</feature>
<protein>
    <submittedName>
        <fullName evidence="4">SufE-like protein 2, chloroplastic</fullName>
    </submittedName>
</protein>
<evidence type="ECO:0000313" key="4">
    <source>
        <dbReference type="EMBL" id="KAL0372340.1"/>
    </source>
</evidence>
<dbReference type="Gene3D" id="3.90.1010.10">
    <property type="match status" value="1"/>
</dbReference>
<evidence type="ECO:0000259" key="3">
    <source>
        <dbReference type="Pfam" id="PF02657"/>
    </source>
</evidence>